<sequence>MAERAAAGAAPGLALRPADWLQLALLWLGGFSLRVTLLAVPPVIPQIHRQLGLDEKGVSILTGLPILLLAAAAVPGAALIARVGPRRALVTGLVAIAAGSALRGLGPGLQLLFAATLLMGVGVAVSQPAFPTLTREWFPRRVALATAAYANGLLVGETVPASLTGPLVLPALRDSWPLTFLFWSLPVALTAILVALLTRQATPDPALPRRWWPDFRSPRLWLLGTVMGCASAAYFGANTFLPDFVRATGRPELKDASLTAINICQLPASILVLTVARRLVGQRWPFLVAGGLIAAGSALLALTPGVWVVAAAGVIGFGAALTLVLTLALPPLLAGAGDVARFSAGVFLIMYGCSFAGPLLGGAAWDATGSAVTPFLTLAAIGVLMSGLSLSLPVLRGTS</sequence>
<gene>
    <name evidence="7" type="ORF">JF922_19075</name>
</gene>
<feature type="transmembrane region" description="Helical" evidence="5">
    <location>
        <begin position="142"/>
        <end position="163"/>
    </location>
</feature>
<dbReference type="GO" id="GO:0005886">
    <property type="term" value="C:plasma membrane"/>
    <property type="evidence" value="ECO:0007669"/>
    <property type="project" value="UniProtKB-SubCell"/>
</dbReference>
<evidence type="ECO:0000256" key="3">
    <source>
        <dbReference type="ARBA" id="ARBA00022989"/>
    </source>
</evidence>
<evidence type="ECO:0000256" key="5">
    <source>
        <dbReference type="SAM" id="Phobius"/>
    </source>
</evidence>
<keyword evidence="4 5" id="KW-0472">Membrane</keyword>
<dbReference type="PROSITE" id="PS50850">
    <property type="entry name" value="MFS"/>
    <property type="match status" value="1"/>
</dbReference>
<dbReference type="Pfam" id="PF07690">
    <property type="entry name" value="MFS_1"/>
    <property type="match status" value="1"/>
</dbReference>
<evidence type="ECO:0000313" key="8">
    <source>
        <dbReference type="Proteomes" id="UP000612893"/>
    </source>
</evidence>
<protein>
    <submittedName>
        <fullName evidence="7">MFS transporter</fullName>
    </submittedName>
</protein>
<proteinExistence type="predicted"/>
<evidence type="ECO:0000256" key="4">
    <source>
        <dbReference type="ARBA" id="ARBA00023136"/>
    </source>
</evidence>
<dbReference type="InterPro" id="IPR020846">
    <property type="entry name" value="MFS_dom"/>
</dbReference>
<dbReference type="InterPro" id="IPR036259">
    <property type="entry name" value="MFS_trans_sf"/>
</dbReference>
<dbReference type="PANTHER" id="PTHR23523:SF2">
    <property type="entry name" value="2-NITROIMIDAZOLE TRANSPORTER"/>
    <property type="match status" value="1"/>
</dbReference>
<dbReference type="PANTHER" id="PTHR23523">
    <property type="match status" value="1"/>
</dbReference>
<feature type="transmembrane region" description="Helical" evidence="5">
    <location>
        <begin position="257"/>
        <end position="276"/>
    </location>
</feature>
<keyword evidence="3 5" id="KW-1133">Transmembrane helix</keyword>
<name>A0A934K479_9BACT</name>
<feature type="transmembrane region" description="Helical" evidence="5">
    <location>
        <begin position="175"/>
        <end position="198"/>
    </location>
</feature>
<feature type="transmembrane region" description="Helical" evidence="5">
    <location>
        <begin position="60"/>
        <end position="81"/>
    </location>
</feature>
<dbReference type="AlphaFoldDB" id="A0A934K479"/>
<dbReference type="EMBL" id="JAEKNR010000188">
    <property type="protein sequence ID" value="MBJ7600162.1"/>
    <property type="molecule type" value="Genomic_DNA"/>
</dbReference>
<feature type="transmembrane region" description="Helical" evidence="5">
    <location>
        <begin position="371"/>
        <end position="395"/>
    </location>
</feature>
<feature type="transmembrane region" description="Helical" evidence="5">
    <location>
        <begin position="111"/>
        <end position="130"/>
    </location>
</feature>
<feature type="domain" description="Major facilitator superfamily (MFS) profile" evidence="6">
    <location>
        <begin position="22"/>
        <end position="399"/>
    </location>
</feature>
<comment type="caution">
    <text evidence="7">The sequence shown here is derived from an EMBL/GenBank/DDBJ whole genome shotgun (WGS) entry which is preliminary data.</text>
</comment>
<feature type="transmembrane region" description="Helical" evidence="5">
    <location>
        <begin position="219"/>
        <end position="237"/>
    </location>
</feature>
<dbReference type="RefSeq" id="WP_338203888.1">
    <property type="nucleotide sequence ID" value="NZ_JAEKNR010000188.1"/>
</dbReference>
<dbReference type="Proteomes" id="UP000612893">
    <property type="component" value="Unassembled WGS sequence"/>
</dbReference>
<dbReference type="GO" id="GO:0022857">
    <property type="term" value="F:transmembrane transporter activity"/>
    <property type="evidence" value="ECO:0007669"/>
    <property type="project" value="InterPro"/>
</dbReference>
<dbReference type="Gene3D" id="1.20.1250.20">
    <property type="entry name" value="MFS general substrate transporter like domains"/>
    <property type="match status" value="1"/>
</dbReference>
<organism evidence="7 8">
    <name type="scientific">Candidatus Nephthysia bennettiae</name>
    <dbReference type="NCBI Taxonomy" id="3127016"/>
    <lineage>
        <taxon>Bacteria</taxon>
        <taxon>Bacillati</taxon>
        <taxon>Candidatus Dormiibacterota</taxon>
        <taxon>Candidatus Dormibacteria</taxon>
        <taxon>Candidatus Dormibacterales</taxon>
        <taxon>Candidatus Dormibacteraceae</taxon>
        <taxon>Candidatus Nephthysia</taxon>
    </lineage>
</organism>
<feature type="transmembrane region" description="Helical" evidence="5">
    <location>
        <begin position="88"/>
        <end position="105"/>
    </location>
</feature>
<evidence type="ECO:0000256" key="1">
    <source>
        <dbReference type="ARBA" id="ARBA00004651"/>
    </source>
</evidence>
<reference evidence="7" key="1">
    <citation type="submission" date="2020-10" db="EMBL/GenBank/DDBJ databases">
        <title>Ca. Dormibacterota MAGs.</title>
        <authorList>
            <person name="Montgomery K."/>
        </authorList>
    </citation>
    <scope>NUCLEOTIDE SEQUENCE [LARGE SCALE GENOMIC DNA]</scope>
    <source>
        <strain evidence="7">SC8812_S17_10</strain>
    </source>
</reference>
<dbReference type="InterPro" id="IPR052524">
    <property type="entry name" value="MFS_Cyanate_Porter"/>
</dbReference>
<dbReference type="SUPFAM" id="SSF103473">
    <property type="entry name" value="MFS general substrate transporter"/>
    <property type="match status" value="1"/>
</dbReference>
<comment type="subcellular location">
    <subcellularLocation>
        <location evidence="1">Cell membrane</location>
        <topology evidence="1">Multi-pass membrane protein</topology>
    </subcellularLocation>
</comment>
<keyword evidence="8" id="KW-1185">Reference proteome</keyword>
<feature type="transmembrane region" description="Helical" evidence="5">
    <location>
        <begin position="283"/>
        <end position="302"/>
    </location>
</feature>
<feature type="transmembrane region" description="Helical" evidence="5">
    <location>
        <begin position="342"/>
        <end position="365"/>
    </location>
</feature>
<feature type="transmembrane region" description="Helical" evidence="5">
    <location>
        <begin position="308"/>
        <end position="330"/>
    </location>
</feature>
<keyword evidence="2 5" id="KW-0812">Transmembrane</keyword>
<evidence type="ECO:0000313" key="7">
    <source>
        <dbReference type="EMBL" id="MBJ7600162.1"/>
    </source>
</evidence>
<evidence type="ECO:0000256" key="2">
    <source>
        <dbReference type="ARBA" id="ARBA00022692"/>
    </source>
</evidence>
<evidence type="ECO:0000259" key="6">
    <source>
        <dbReference type="PROSITE" id="PS50850"/>
    </source>
</evidence>
<dbReference type="InterPro" id="IPR011701">
    <property type="entry name" value="MFS"/>
</dbReference>
<accession>A0A934K479</accession>
<feature type="transmembrane region" description="Helical" evidence="5">
    <location>
        <begin position="20"/>
        <end position="40"/>
    </location>
</feature>